<keyword evidence="1" id="KW-0732">Signal</keyword>
<organism evidence="3 4">
    <name type="scientific">Sulfuricella denitrificans (strain DSM 22764 / NBRC 105220 / skB26)</name>
    <dbReference type="NCBI Taxonomy" id="1163617"/>
    <lineage>
        <taxon>Bacteria</taxon>
        <taxon>Pseudomonadati</taxon>
        <taxon>Pseudomonadota</taxon>
        <taxon>Betaproteobacteria</taxon>
        <taxon>Nitrosomonadales</taxon>
        <taxon>Sulfuricellaceae</taxon>
        <taxon>Sulfuricella</taxon>
    </lineage>
</organism>
<accession>S6AAQ4</accession>
<dbReference type="Proteomes" id="UP000015559">
    <property type="component" value="Chromosome"/>
</dbReference>
<dbReference type="KEGG" id="sdr:SCD_n02347"/>
<dbReference type="EMBL" id="AP013066">
    <property type="protein sequence ID" value="BAN36155.1"/>
    <property type="molecule type" value="Genomic_DNA"/>
</dbReference>
<dbReference type="NCBIfam" id="TIGR02595">
    <property type="entry name" value="PEP_CTERM"/>
    <property type="match status" value="1"/>
</dbReference>
<dbReference type="InterPro" id="IPR013424">
    <property type="entry name" value="Ice-binding_C"/>
</dbReference>
<evidence type="ECO:0000256" key="1">
    <source>
        <dbReference type="SAM" id="SignalP"/>
    </source>
</evidence>
<proteinExistence type="predicted"/>
<dbReference type="eggNOG" id="ENOG50346MY">
    <property type="taxonomic scope" value="Bacteria"/>
</dbReference>
<protein>
    <recommendedName>
        <fullName evidence="2">Ice-binding protein C-terminal domain-containing protein</fullName>
    </recommendedName>
</protein>
<dbReference type="HOGENOM" id="CLU_871324_0_0_4"/>
<sequence>MKGKIMKKTQANRIAVAVAGAMALMSASAMANLITPGAVDGNYYVYASPTYTSLGTGSIYDTASYGNYVYANVGNGQIARWTVSLSGGTDANVHPDNPLDTGPMVARTFSAPTIYGNTGIDGQSQSGMFATADALYYRGAGGTWGGIGGAGLIKYDLGTGVTSTVLSTVGSFVTQDTATGTWYTASEGARAVYSWDGSAWMQEFTFGNLAGGHMDGMSFVNGYMFVSDMTSDFLLQAKKNADGTWSKVNLFQYTDGTAAALEGLGFGALDHFWAGTGTYLQEIGGGQLQQEVTVPEPISLALFGIGLSGMGWVIRRRKV</sequence>
<evidence type="ECO:0000259" key="2">
    <source>
        <dbReference type="Pfam" id="PF07589"/>
    </source>
</evidence>
<evidence type="ECO:0000313" key="4">
    <source>
        <dbReference type="Proteomes" id="UP000015559"/>
    </source>
</evidence>
<keyword evidence="4" id="KW-1185">Reference proteome</keyword>
<dbReference type="AlphaFoldDB" id="S6AAQ4"/>
<feature type="domain" description="Ice-binding protein C-terminal" evidence="2">
    <location>
        <begin position="293"/>
        <end position="316"/>
    </location>
</feature>
<feature type="signal peptide" evidence="1">
    <location>
        <begin position="1"/>
        <end position="31"/>
    </location>
</feature>
<reference evidence="3 4" key="1">
    <citation type="journal article" date="2012" name="Appl. Environ. Microbiol.">
        <title>Draft genome sequence of a psychrotolerant sulfur-oxidizing bacterium, Sulfuricella denitrificans skB26, and proteomic insights into cold adaptation.</title>
        <authorList>
            <person name="Watanabe T."/>
            <person name="Kojima H."/>
            <person name="Fukui M."/>
        </authorList>
    </citation>
    <scope>NUCLEOTIDE SEQUENCE [LARGE SCALE GENOMIC DNA]</scope>
    <source>
        <strain evidence="4">skB26</strain>
    </source>
</reference>
<gene>
    <name evidence="3" type="ORF">SCD_n02347</name>
</gene>
<dbReference type="Pfam" id="PF07589">
    <property type="entry name" value="PEP-CTERM"/>
    <property type="match status" value="1"/>
</dbReference>
<name>S6AAQ4_SULDS</name>
<evidence type="ECO:0000313" key="3">
    <source>
        <dbReference type="EMBL" id="BAN36155.1"/>
    </source>
</evidence>
<dbReference type="SUPFAM" id="SSF63825">
    <property type="entry name" value="YWTD domain"/>
    <property type="match status" value="1"/>
</dbReference>
<feature type="chain" id="PRO_5004545837" description="Ice-binding protein C-terminal domain-containing protein" evidence="1">
    <location>
        <begin position="32"/>
        <end position="319"/>
    </location>
</feature>